<evidence type="ECO:0000256" key="2">
    <source>
        <dbReference type="ARBA" id="ARBA00022692"/>
    </source>
</evidence>
<dbReference type="AlphaFoldDB" id="A0A438GMD3"/>
<feature type="repeat" description="ANK" evidence="7">
    <location>
        <begin position="78"/>
        <end position="102"/>
    </location>
</feature>
<evidence type="ECO:0000256" key="3">
    <source>
        <dbReference type="ARBA" id="ARBA00022737"/>
    </source>
</evidence>
<sequence>MADSTTCNLNLSTESIQAATEDTREVQITNQAAAEDGSTFMDPKLYKAAADAQFGQADCVKWILQLPSSSLLQQPNEKGDTPLHLAAREGHLTVGDEVIDSGRPRLHLCANAEGNTPLYIAADWGFGDLVQMILEICSSPAHSGFKGRAALRAVVIVNDQAMTEKILGKKHALTKELDQDGWSPLHFAAYVGCNPTIVRQLLEKSDTYVAYLGVKVHGTGNRTTLHIPASQGNIEMVKLLVSHVPDCCEKLDDKDNNVLHLIVTKQISVTSFKNICWLRVRGLINEKNVDGKTPSICFTILPRLKIPSPSSRDSIRPSSSLEIKEDSDSRKSQDSEEISEMKKTIKSHMIVAALIATITFAAGFTPPGGYIENESNNQGMAVLSIPSHGTKGKDRHTAIAAYLLYGYVLTLAAMIAMVMAFVEGLQAVLYHSSLLENATSFILPLFWLLFLFPACEDDVSIHSIHSIILTPPTKIILGLTKVEDVLVVVIKEFGITPEDESLSTPTDPSNSSHALELQNLNSVSSWNQEDVTCMPPKIYMAAAQGYTNIIRRRMPRAVQYLTPNKNTILHIAAQFGQPKCIAWIIRHYSEDSSLLQWPNLKEDSPSTLGHLEVVKPFVFNLVTKSEAINSEVHKLSKVNFPIDKRFFVKLR</sequence>
<keyword evidence="3" id="KW-0677">Repeat</keyword>
<feature type="repeat" description="ANK" evidence="7">
    <location>
        <begin position="180"/>
        <end position="205"/>
    </location>
</feature>
<dbReference type="PROSITE" id="PS50088">
    <property type="entry name" value="ANK_REPEAT"/>
    <property type="match status" value="2"/>
</dbReference>
<evidence type="ECO:0000256" key="4">
    <source>
        <dbReference type="ARBA" id="ARBA00022989"/>
    </source>
</evidence>
<dbReference type="Gene3D" id="1.25.40.20">
    <property type="entry name" value="Ankyrin repeat-containing domain"/>
    <property type="match status" value="1"/>
</dbReference>
<evidence type="ECO:0000256" key="5">
    <source>
        <dbReference type="ARBA" id="ARBA00023043"/>
    </source>
</evidence>
<protein>
    <submittedName>
        <fullName evidence="11">Ankyrin-3</fullName>
    </submittedName>
</protein>
<feature type="transmembrane region" description="Helical" evidence="9">
    <location>
        <begin position="349"/>
        <end position="371"/>
    </location>
</feature>
<evidence type="ECO:0000256" key="8">
    <source>
        <dbReference type="SAM" id="MobiDB-lite"/>
    </source>
</evidence>
<dbReference type="Pfam" id="PF12796">
    <property type="entry name" value="Ank_2"/>
    <property type="match status" value="2"/>
</dbReference>
<keyword evidence="5 7" id="KW-0040">ANK repeat</keyword>
<proteinExistence type="predicted"/>
<accession>A0A438GMD3</accession>
<name>A0A438GMD3_VITVI</name>
<dbReference type="EMBL" id="QGNW01000393">
    <property type="protein sequence ID" value="RVW73369.1"/>
    <property type="molecule type" value="Genomic_DNA"/>
</dbReference>
<dbReference type="PANTHER" id="PTHR24186">
    <property type="entry name" value="PROTEIN PHOSPHATASE 1 REGULATORY SUBUNIT"/>
    <property type="match status" value="1"/>
</dbReference>
<dbReference type="PANTHER" id="PTHR24186:SF53">
    <property type="entry name" value="PGG DOMAIN-CONTAINING PROTEIN"/>
    <property type="match status" value="1"/>
</dbReference>
<evidence type="ECO:0000313" key="12">
    <source>
        <dbReference type="Proteomes" id="UP000288805"/>
    </source>
</evidence>
<evidence type="ECO:0000256" key="6">
    <source>
        <dbReference type="ARBA" id="ARBA00023136"/>
    </source>
</evidence>
<comment type="caution">
    <text evidence="11">The sequence shown here is derived from an EMBL/GenBank/DDBJ whole genome shotgun (WGS) entry which is preliminary data.</text>
</comment>
<dbReference type="InterPro" id="IPR002110">
    <property type="entry name" value="Ankyrin_rpt"/>
</dbReference>
<evidence type="ECO:0000259" key="10">
    <source>
        <dbReference type="Pfam" id="PF13962"/>
    </source>
</evidence>
<keyword evidence="4 9" id="KW-1133">Transmembrane helix</keyword>
<keyword evidence="6 9" id="KW-0472">Membrane</keyword>
<dbReference type="PROSITE" id="PS50297">
    <property type="entry name" value="ANK_REP_REGION"/>
    <property type="match status" value="2"/>
</dbReference>
<dbReference type="SUPFAM" id="SSF48403">
    <property type="entry name" value="Ankyrin repeat"/>
    <property type="match status" value="1"/>
</dbReference>
<dbReference type="Pfam" id="PF13962">
    <property type="entry name" value="PGG"/>
    <property type="match status" value="1"/>
</dbReference>
<feature type="domain" description="PGG" evidence="10">
    <location>
        <begin position="340"/>
        <end position="384"/>
    </location>
</feature>
<keyword evidence="2 9" id="KW-0812">Transmembrane</keyword>
<feature type="compositionally biased region" description="Basic and acidic residues" evidence="8">
    <location>
        <begin position="322"/>
        <end position="338"/>
    </location>
</feature>
<dbReference type="InterPro" id="IPR036770">
    <property type="entry name" value="Ankyrin_rpt-contain_sf"/>
</dbReference>
<evidence type="ECO:0000313" key="11">
    <source>
        <dbReference type="EMBL" id="RVW73369.1"/>
    </source>
</evidence>
<dbReference type="GO" id="GO:0016020">
    <property type="term" value="C:membrane"/>
    <property type="evidence" value="ECO:0007669"/>
    <property type="project" value="UniProtKB-SubCell"/>
</dbReference>
<evidence type="ECO:0000256" key="9">
    <source>
        <dbReference type="SAM" id="Phobius"/>
    </source>
</evidence>
<evidence type="ECO:0000256" key="7">
    <source>
        <dbReference type="PROSITE-ProRule" id="PRU00023"/>
    </source>
</evidence>
<dbReference type="InterPro" id="IPR026961">
    <property type="entry name" value="PGG_dom"/>
</dbReference>
<gene>
    <name evidence="11" type="primary">Ank3_0</name>
    <name evidence="11" type="ORF">CK203_060152</name>
</gene>
<feature type="region of interest" description="Disordered" evidence="8">
    <location>
        <begin position="309"/>
        <end position="338"/>
    </location>
</feature>
<evidence type="ECO:0000256" key="1">
    <source>
        <dbReference type="ARBA" id="ARBA00004141"/>
    </source>
</evidence>
<reference evidence="11 12" key="1">
    <citation type="journal article" date="2018" name="PLoS Genet.">
        <title>Population sequencing reveals clonal diversity and ancestral inbreeding in the grapevine cultivar Chardonnay.</title>
        <authorList>
            <person name="Roach M.J."/>
            <person name="Johnson D.L."/>
            <person name="Bohlmann J."/>
            <person name="van Vuuren H.J."/>
            <person name="Jones S.J."/>
            <person name="Pretorius I.S."/>
            <person name="Schmidt S.A."/>
            <person name="Borneman A.R."/>
        </authorList>
    </citation>
    <scope>NUCLEOTIDE SEQUENCE [LARGE SCALE GENOMIC DNA]</scope>
    <source>
        <strain evidence="12">cv. Chardonnay</strain>
        <tissue evidence="11">Leaf</tissue>
    </source>
</reference>
<dbReference type="Proteomes" id="UP000288805">
    <property type="component" value="Unassembled WGS sequence"/>
</dbReference>
<dbReference type="SMART" id="SM00248">
    <property type="entry name" value="ANK"/>
    <property type="match status" value="5"/>
</dbReference>
<feature type="transmembrane region" description="Helical" evidence="9">
    <location>
        <begin position="399"/>
        <end position="422"/>
    </location>
</feature>
<comment type="subcellular location">
    <subcellularLocation>
        <location evidence="1">Membrane</location>
        <topology evidence="1">Multi-pass membrane protein</topology>
    </subcellularLocation>
</comment>
<organism evidence="11 12">
    <name type="scientific">Vitis vinifera</name>
    <name type="common">Grape</name>
    <dbReference type="NCBI Taxonomy" id="29760"/>
    <lineage>
        <taxon>Eukaryota</taxon>
        <taxon>Viridiplantae</taxon>
        <taxon>Streptophyta</taxon>
        <taxon>Embryophyta</taxon>
        <taxon>Tracheophyta</taxon>
        <taxon>Spermatophyta</taxon>
        <taxon>Magnoliopsida</taxon>
        <taxon>eudicotyledons</taxon>
        <taxon>Gunneridae</taxon>
        <taxon>Pentapetalae</taxon>
        <taxon>rosids</taxon>
        <taxon>Vitales</taxon>
        <taxon>Vitaceae</taxon>
        <taxon>Viteae</taxon>
        <taxon>Vitis</taxon>
    </lineage>
</organism>
<feature type="compositionally biased region" description="Low complexity" evidence="8">
    <location>
        <begin position="309"/>
        <end position="320"/>
    </location>
</feature>